<proteinExistence type="predicted"/>
<dbReference type="NCBIfam" id="NF038032">
    <property type="entry name" value="CehA_McbA_metalo"/>
    <property type="match status" value="1"/>
</dbReference>
<dbReference type="EMBL" id="UINC01031366">
    <property type="protein sequence ID" value="SVB17288.1"/>
    <property type="molecule type" value="Genomic_DNA"/>
</dbReference>
<gene>
    <name evidence="2" type="ORF">METZ01_LOCUS170142</name>
</gene>
<dbReference type="GO" id="GO:0035312">
    <property type="term" value="F:5'-3' DNA exonuclease activity"/>
    <property type="evidence" value="ECO:0007669"/>
    <property type="project" value="TreeGrafter"/>
</dbReference>
<dbReference type="Gene3D" id="3.20.20.140">
    <property type="entry name" value="Metal-dependent hydrolases"/>
    <property type="match status" value="1"/>
</dbReference>
<dbReference type="PANTHER" id="PTHR42924">
    <property type="entry name" value="EXONUCLEASE"/>
    <property type="match status" value="1"/>
</dbReference>
<name>A0A382BU04_9ZZZZ</name>
<protein>
    <recommendedName>
        <fullName evidence="1">Polymerase/histidinol phosphatase N-terminal domain-containing protein</fullName>
    </recommendedName>
</protein>
<dbReference type="AlphaFoldDB" id="A0A382BU04"/>
<feature type="non-terminal residue" evidence="2">
    <location>
        <position position="409"/>
    </location>
</feature>
<dbReference type="InterPro" id="IPR016195">
    <property type="entry name" value="Pol/histidinol_Pase-like"/>
</dbReference>
<sequence>MGRGSLADFVMSQSAVRSVGGAVIVLALLTVLTLPDSPLINQKNSVSSEQTTTSVVSGAFHVHTTRSDGSGTIEEIAGAAARAGLSFVIITDHGDGTRPPDPPRYYGEVLLLDGLEVSTTEGHYLAMGHQAAPYPLGGEARDVVEDIARLGGFGVAAHPFSTKDSLGWKDWTVPIDGIEWLNTDSAWRDESWLRLVLAMLHYPIRPSETIASLFSRPIEGLARWDTLTQRRRVVALAGADAHVRPFPIPSYEQIFRSFGIRVQLETSLSGDSEKDAAALLTALRQGRVYTAIDALARPGYFSFYIESLTGDVHAGEVAQMPAPATIVVGADLPLNGELRLFQDGSLIAQTTQASLRFPVGNQPATYRAEAVLSPSINSSAIPWILSNPICVGGAGKTLIDRQVGETAGT</sequence>
<dbReference type="InterPro" id="IPR003141">
    <property type="entry name" value="Pol/His_phosphatase_N"/>
</dbReference>
<dbReference type="SUPFAM" id="SSF89550">
    <property type="entry name" value="PHP domain-like"/>
    <property type="match status" value="1"/>
</dbReference>
<evidence type="ECO:0000259" key="1">
    <source>
        <dbReference type="SMART" id="SM00481"/>
    </source>
</evidence>
<accession>A0A382BU04</accession>
<dbReference type="SMART" id="SM00481">
    <property type="entry name" value="POLIIIAc"/>
    <property type="match status" value="1"/>
</dbReference>
<dbReference type="PANTHER" id="PTHR42924:SF3">
    <property type="entry name" value="POLYMERASE_HISTIDINOL PHOSPHATASE N-TERMINAL DOMAIN-CONTAINING PROTEIN"/>
    <property type="match status" value="1"/>
</dbReference>
<organism evidence="2">
    <name type="scientific">marine metagenome</name>
    <dbReference type="NCBI Taxonomy" id="408172"/>
    <lineage>
        <taxon>unclassified sequences</taxon>
        <taxon>metagenomes</taxon>
        <taxon>ecological metagenomes</taxon>
    </lineage>
</organism>
<dbReference type="GO" id="GO:0004534">
    <property type="term" value="F:5'-3' RNA exonuclease activity"/>
    <property type="evidence" value="ECO:0007669"/>
    <property type="project" value="TreeGrafter"/>
</dbReference>
<reference evidence="2" key="1">
    <citation type="submission" date="2018-05" db="EMBL/GenBank/DDBJ databases">
        <authorList>
            <person name="Lanie J.A."/>
            <person name="Ng W.-L."/>
            <person name="Kazmierczak K.M."/>
            <person name="Andrzejewski T.M."/>
            <person name="Davidsen T.M."/>
            <person name="Wayne K.J."/>
            <person name="Tettelin H."/>
            <person name="Glass J.I."/>
            <person name="Rusch D."/>
            <person name="Podicherti R."/>
            <person name="Tsui H.-C.T."/>
            <person name="Winkler M.E."/>
        </authorList>
    </citation>
    <scope>NUCLEOTIDE SEQUENCE</scope>
</reference>
<dbReference type="InterPro" id="IPR052018">
    <property type="entry name" value="PHP_domain"/>
</dbReference>
<feature type="domain" description="Polymerase/histidinol phosphatase N-terminal" evidence="1">
    <location>
        <begin position="58"/>
        <end position="121"/>
    </location>
</feature>
<evidence type="ECO:0000313" key="2">
    <source>
        <dbReference type="EMBL" id="SVB17288.1"/>
    </source>
</evidence>